<dbReference type="RefSeq" id="WP_007682889.1">
    <property type="nucleotide sequence ID" value="NZ_CP013070.1"/>
</dbReference>
<evidence type="ECO:0000256" key="1">
    <source>
        <dbReference type="ARBA" id="ARBA00001974"/>
    </source>
</evidence>
<feature type="domain" description="Acyl-CoA dehydrogenase/oxidase N-terminal" evidence="9">
    <location>
        <begin position="6"/>
        <end position="121"/>
    </location>
</feature>
<comment type="similarity">
    <text evidence="2 6">Belongs to the acyl-CoA dehydrogenase family.</text>
</comment>
<dbReference type="InterPro" id="IPR009075">
    <property type="entry name" value="AcylCo_DH/oxidase_C"/>
</dbReference>
<dbReference type="InterPro" id="IPR046373">
    <property type="entry name" value="Acyl-CoA_Oxase/DH_mid-dom_sf"/>
</dbReference>
<dbReference type="InterPro" id="IPR013786">
    <property type="entry name" value="AcylCoA_DH/ox_N"/>
</dbReference>
<dbReference type="GO" id="GO:0050660">
    <property type="term" value="F:flavin adenine dinucleotide binding"/>
    <property type="evidence" value="ECO:0007669"/>
    <property type="project" value="InterPro"/>
</dbReference>
<dbReference type="Gene3D" id="1.10.540.10">
    <property type="entry name" value="Acyl-CoA dehydrogenase/oxidase, N-terminal domain"/>
    <property type="match status" value="1"/>
</dbReference>
<dbReference type="Pfam" id="PF02771">
    <property type="entry name" value="Acyl-CoA_dh_N"/>
    <property type="match status" value="1"/>
</dbReference>
<evidence type="ECO:0000256" key="5">
    <source>
        <dbReference type="ARBA" id="ARBA00023002"/>
    </source>
</evidence>
<dbReference type="KEGG" id="sinb:SIDU_16890"/>
<dbReference type="GO" id="GO:0005886">
    <property type="term" value="C:plasma membrane"/>
    <property type="evidence" value="ECO:0007669"/>
    <property type="project" value="TreeGrafter"/>
</dbReference>
<keyword evidence="3 6" id="KW-0285">Flavoprotein</keyword>
<sequence>MDLALTPEQRAFREEVRAFLAASLSPKLRRGAALTSGVFAEPDIAREWQAILEAKGWLVYHWPDHAGGPGWTPVQRWIFEKECAEAGAPILPGMGLKLVGPVLYTYGTQAQKDHYLPRLRTAEHVWAQGFSEPGSGSDLASLRTRAVRDGDHYVVSGHKIWTTQAHHANRLFALVRTDPHVKPQQGISFLLIDMALPGVTVKPILSASGDHELNEVFLDEVRVPVSDRVGEEGQGWSIAKFLLENERGGSSFAPAILADLARLRTSMGPLTGELADRAVRLQLEAEALEMTELRTLIEIEHGAAPDPRSLTTKLLASEIRQGVEALAVDAFGLAGLQLPVERPFYGDAMPTPIGSPEAQVAAARYLNARAWSIFGGTSEIQLTLIAKAALGL</sequence>
<comment type="cofactor">
    <cofactor evidence="1 6">
        <name>FAD</name>
        <dbReference type="ChEBI" id="CHEBI:57692"/>
    </cofactor>
</comment>
<dbReference type="Proteomes" id="UP000004550">
    <property type="component" value="Chromosome"/>
</dbReference>
<dbReference type="GO" id="GO:0016627">
    <property type="term" value="F:oxidoreductase activity, acting on the CH-CH group of donors"/>
    <property type="evidence" value="ECO:0007669"/>
    <property type="project" value="InterPro"/>
</dbReference>
<proteinExistence type="inferred from homology"/>
<dbReference type="Pfam" id="PF00441">
    <property type="entry name" value="Acyl-CoA_dh_1"/>
    <property type="match status" value="1"/>
</dbReference>
<evidence type="ECO:0000259" key="8">
    <source>
        <dbReference type="Pfam" id="PF02770"/>
    </source>
</evidence>
<dbReference type="SUPFAM" id="SSF47203">
    <property type="entry name" value="Acyl-CoA dehydrogenase C-terminal domain-like"/>
    <property type="match status" value="1"/>
</dbReference>
<evidence type="ECO:0000313" key="10">
    <source>
        <dbReference type="EMBL" id="APL96053.1"/>
    </source>
</evidence>
<keyword evidence="4 6" id="KW-0274">FAD</keyword>
<dbReference type="InterPro" id="IPR009100">
    <property type="entry name" value="AcylCoA_DH/oxidase_NM_dom_sf"/>
</dbReference>
<evidence type="ECO:0000256" key="2">
    <source>
        <dbReference type="ARBA" id="ARBA00009347"/>
    </source>
</evidence>
<dbReference type="FunFam" id="2.40.110.10:FF:000011">
    <property type="entry name" value="Acyl-CoA dehydrogenase FadE34"/>
    <property type="match status" value="1"/>
</dbReference>
<dbReference type="EMBL" id="CP013070">
    <property type="protein sequence ID" value="APL96053.1"/>
    <property type="molecule type" value="Genomic_DNA"/>
</dbReference>
<keyword evidence="5 6" id="KW-0560">Oxidoreductase</keyword>
<protein>
    <submittedName>
        <fullName evidence="10">Acyl-CoA dehydrogenase</fullName>
    </submittedName>
</protein>
<dbReference type="PANTHER" id="PTHR43292:SF3">
    <property type="entry name" value="ACYL-COA DEHYDROGENASE FADE29"/>
    <property type="match status" value="1"/>
</dbReference>
<evidence type="ECO:0000256" key="4">
    <source>
        <dbReference type="ARBA" id="ARBA00022827"/>
    </source>
</evidence>
<dbReference type="PANTHER" id="PTHR43292">
    <property type="entry name" value="ACYL-COA DEHYDROGENASE"/>
    <property type="match status" value="1"/>
</dbReference>
<dbReference type="Gene3D" id="1.20.140.10">
    <property type="entry name" value="Butyryl-CoA Dehydrogenase, subunit A, domain 3"/>
    <property type="match status" value="1"/>
</dbReference>
<dbReference type="InterPro" id="IPR036250">
    <property type="entry name" value="AcylCo_DH-like_C"/>
</dbReference>
<evidence type="ECO:0000256" key="3">
    <source>
        <dbReference type="ARBA" id="ARBA00022630"/>
    </source>
</evidence>
<evidence type="ECO:0000256" key="6">
    <source>
        <dbReference type="RuleBase" id="RU362125"/>
    </source>
</evidence>
<dbReference type="InterPro" id="IPR052161">
    <property type="entry name" value="Mycobact_Acyl-CoA_DH"/>
</dbReference>
<evidence type="ECO:0000259" key="9">
    <source>
        <dbReference type="Pfam" id="PF02771"/>
    </source>
</evidence>
<name>A0A1L5BT77_SPHIB</name>
<feature type="domain" description="Acyl-CoA oxidase/dehydrogenase middle" evidence="8">
    <location>
        <begin position="127"/>
        <end position="220"/>
    </location>
</feature>
<dbReference type="InterPro" id="IPR037069">
    <property type="entry name" value="AcylCoA_DH/ox_N_sf"/>
</dbReference>
<dbReference type="AlphaFoldDB" id="A0A1L5BT77"/>
<feature type="domain" description="Acyl-CoA dehydrogenase/oxidase C-terminal" evidence="7">
    <location>
        <begin position="274"/>
        <end position="389"/>
    </location>
</feature>
<reference evidence="10 11" key="1">
    <citation type="journal article" date="2012" name="J. Bacteriol.">
        <title>Genome sequence of Sphingobium indicum B90A, a hexachlorocyclohexane-degrading bacterium.</title>
        <authorList>
            <person name="Anand S."/>
            <person name="Sangwan N."/>
            <person name="Lata P."/>
            <person name="Kaur J."/>
            <person name="Dua A."/>
            <person name="Singh A.K."/>
            <person name="Verma M."/>
            <person name="Kaur J."/>
            <person name="Khurana J.P."/>
            <person name="Khurana P."/>
            <person name="Mathur S."/>
            <person name="Lal R."/>
        </authorList>
    </citation>
    <scope>NUCLEOTIDE SEQUENCE [LARGE SCALE GENOMIC DNA]</scope>
    <source>
        <strain evidence="11">DSM 16412 / CCM 7286 / MTCC 6364 / B90A</strain>
    </source>
</reference>
<dbReference type="SUPFAM" id="SSF56645">
    <property type="entry name" value="Acyl-CoA dehydrogenase NM domain-like"/>
    <property type="match status" value="1"/>
</dbReference>
<organism evidence="10 11">
    <name type="scientific">Sphingobium indicum (strain DSM 16412 / CCM 7286 / MTCC 6364 / B90A)</name>
    <dbReference type="NCBI Taxonomy" id="861109"/>
    <lineage>
        <taxon>Bacteria</taxon>
        <taxon>Pseudomonadati</taxon>
        <taxon>Pseudomonadota</taxon>
        <taxon>Alphaproteobacteria</taxon>
        <taxon>Sphingomonadales</taxon>
        <taxon>Sphingomonadaceae</taxon>
        <taxon>Sphingobium</taxon>
    </lineage>
</organism>
<dbReference type="Pfam" id="PF02770">
    <property type="entry name" value="Acyl-CoA_dh_M"/>
    <property type="match status" value="1"/>
</dbReference>
<dbReference type="Gene3D" id="2.40.110.10">
    <property type="entry name" value="Butyryl-CoA Dehydrogenase, subunit A, domain 2"/>
    <property type="match status" value="1"/>
</dbReference>
<dbReference type="InterPro" id="IPR006091">
    <property type="entry name" value="Acyl-CoA_Oxase/DH_mid-dom"/>
</dbReference>
<accession>A0A1L5BT77</accession>
<evidence type="ECO:0000259" key="7">
    <source>
        <dbReference type="Pfam" id="PF00441"/>
    </source>
</evidence>
<evidence type="ECO:0000313" key="11">
    <source>
        <dbReference type="Proteomes" id="UP000004550"/>
    </source>
</evidence>
<gene>
    <name evidence="10" type="ORF">SIDU_16890</name>
</gene>